<dbReference type="GO" id="GO:0006355">
    <property type="term" value="P:regulation of DNA-templated transcription"/>
    <property type="evidence" value="ECO:0007669"/>
    <property type="project" value="InterPro"/>
</dbReference>
<evidence type="ECO:0000256" key="4">
    <source>
        <dbReference type="ARBA" id="ARBA00023163"/>
    </source>
</evidence>
<dbReference type="PANTHER" id="PTHR31744:SF210">
    <property type="entry name" value="NAC DOMAIN-CONTAINING PROTEIN 86-LIKE"/>
    <property type="match status" value="1"/>
</dbReference>
<gene>
    <name evidence="7" type="primary">NAC8</name>
</gene>
<keyword evidence="4" id="KW-0804">Transcription</keyword>
<dbReference type="PANTHER" id="PTHR31744">
    <property type="entry name" value="PROTEIN CUP-SHAPED COTYLEDON 2-RELATED"/>
    <property type="match status" value="1"/>
</dbReference>
<keyword evidence="5" id="KW-0539">Nucleus</keyword>
<organism evidence="7">
    <name type="scientific">Fagopyrum tataricum</name>
    <name type="common">Tartarian buckwheat</name>
    <name type="synonym">Polygonum tataricum</name>
    <dbReference type="NCBI Taxonomy" id="62330"/>
    <lineage>
        <taxon>Eukaryota</taxon>
        <taxon>Viridiplantae</taxon>
        <taxon>Streptophyta</taxon>
        <taxon>Embryophyta</taxon>
        <taxon>Tracheophyta</taxon>
        <taxon>Spermatophyta</taxon>
        <taxon>Magnoliopsida</taxon>
        <taxon>eudicotyledons</taxon>
        <taxon>Gunneridae</taxon>
        <taxon>Pentapetalae</taxon>
        <taxon>Caryophyllales</taxon>
        <taxon>Polygonaceae</taxon>
        <taxon>Polygonoideae</taxon>
        <taxon>Fagopyreae</taxon>
        <taxon>Fagopyrum</taxon>
    </lineage>
</organism>
<evidence type="ECO:0000259" key="6">
    <source>
        <dbReference type="PROSITE" id="PS51005"/>
    </source>
</evidence>
<keyword evidence="3" id="KW-0238">DNA-binding</keyword>
<feature type="domain" description="NAC" evidence="6">
    <location>
        <begin position="12"/>
        <end position="162"/>
    </location>
</feature>
<keyword evidence="2" id="KW-0805">Transcription regulation</keyword>
<protein>
    <submittedName>
        <fullName evidence="7">NAC domain containing transcription factor NAC8</fullName>
    </submittedName>
</protein>
<dbReference type="SUPFAM" id="SSF101941">
    <property type="entry name" value="NAC domain"/>
    <property type="match status" value="1"/>
</dbReference>
<dbReference type="FunFam" id="2.170.150.80:FF:000002">
    <property type="entry name" value="Nac domain-containing protein 86"/>
    <property type="match status" value="1"/>
</dbReference>
<sequence length="543" mass="61176">MARNGDDSSTSLAPGFRFHPTDEELVSYYLKRKVCGKPFRFDAISEIEIYKAEPWDLPGLSKLKSRDLEWYFFSNLDKKHGHGSRTNRATVEGYWKTTGKDRSIQHKSHVVGMKKTLVYHRGRAPRGERTNWVMHEYRLVDEELEKAVIPQEAFVLCRIFLKSGSGPKNGEQYGAPFVEEEWDIDIDNEVATLPDEIFVTTELSAEGNDLEQNHDVEIPSEDSARPLDFYQGEGSSFVQDPKNNVENDLKPFSGVDESLCAMQGNDNKKLIDFPMQPEIEATKSNYNAQPAVSHMPSDYQPPEADFFDNIDSFDGFFLEANDLSDPIKTHSTDYKLDNQMTYYDADDDIAQYLNFETSELLDDVVVLLDQTVNKNMDLGTKTRSSISYQWPGGTNIAELASSSKQLKEEPKSKSDSNYAFIKQASRMLGSFPAPPAFASEFPTKDMEARLHAAAQSSDLFTVTGATTKDDRVLPWSFDKRGNLNVLVSFNLPLADDIVSSNGLQTLTGALSRKMTSVLSRNCFYFCFFWVLVLAISAKMGTCI</sequence>
<dbReference type="InterPro" id="IPR036093">
    <property type="entry name" value="NAC_dom_sf"/>
</dbReference>
<dbReference type="Pfam" id="PF02365">
    <property type="entry name" value="NAM"/>
    <property type="match status" value="1"/>
</dbReference>
<dbReference type="PROSITE" id="PS51005">
    <property type="entry name" value="NAC"/>
    <property type="match status" value="1"/>
</dbReference>
<name>A0A385A3S9_FAGTA</name>
<dbReference type="EMBL" id="MF957254">
    <property type="protein sequence ID" value="AXJ94108.1"/>
    <property type="molecule type" value="mRNA"/>
</dbReference>
<dbReference type="AlphaFoldDB" id="A0A385A3S9"/>
<evidence type="ECO:0000256" key="2">
    <source>
        <dbReference type="ARBA" id="ARBA00023015"/>
    </source>
</evidence>
<evidence type="ECO:0000313" key="7">
    <source>
        <dbReference type="EMBL" id="AXJ94108.1"/>
    </source>
</evidence>
<comment type="subcellular location">
    <subcellularLocation>
        <location evidence="1">Nucleus</location>
    </subcellularLocation>
</comment>
<dbReference type="GO" id="GO:0003677">
    <property type="term" value="F:DNA binding"/>
    <property type="evidence" value="ECO:0007669"/>
    <property type="project" value="UniProtKB-KW"/>
</dbReference>
<evidence type="ECO:0000256" key="3">
    <source>
        <dbReference type="ARBA" id="ARBA00023125"/>
    </source>
</evidence>
<dbReference type="InterPro" id="IPR003441">
    <property type="entry name" value="NAC-dom"/>
</dbReference>
<reference evidence="7" key="1">
    <citation type="submission" date="2017-09" db="EMBL/GenBank/DDBJ databases">
        <title>Cloning, identification and expression analysis of eight NAC transcription factors in Tartary Buckwheat (Fagopyrum tataricum Gaertn).</title>
        <authorList>
            <person name="Wu Q."/>
            <person name="Deng R."/>
            <person name="Lei Y."/>
            <person name="Yao P."/>
            <person name="Huang Y."/>
            <person name="Li C."/>
            <person name="Zhao X."/>
        </authorList>
    </citation>
    <scope>NUCLEOTIDE SEQUENCE</scope>
</reference>
<accession>A0A385A3S9</accession>
<evidence type="ECO:0000256" key="5">
    <source>
        <dbReference type="ARBA" id="ARBA00023242"/>
    </source>
</evidence>
<dbReference type="GO" id="GO:0005634">
    <property type="term" value="C:nucleus"/>
    <property type="evidence" value="ECO:0007669"/>
    <property type="project" value="UniProtKB-SubCell"/>
</dbReference>
<evidence type="ECO:0000256" key="1">
    <source>
        <dbReference type="ARBA" id="ARBA00004123"/>
    </source>
</evidence>
<proteinExistence type="evidence at transcript level"/>
<dbReference type="Gene3D" id="2.170.150.80">
    <property type="entry name" value="NAC domain"/>
    <property type="match status" value="1"/>
</dbReference>